<gene>
    <name evidence="2" type="ORF">DHW03_08225</name>
</gene>
<protein>
    <submittedName>
        <fullName evidence="2">Aminopeptidase</fullName>
    </submittedName>
</protein>
<comment type="caution">
    <text evidence="2">The sequence shown here is derived from an EMBL/GenBank/DDBJ whole genome shotgun (WGS) entry which is preliminary data.</text>
</comment>
<dbReference type="CDD" id="cd09604">
    <property type="entry name" value="M1_APN_like"/>
    <property type="match status" value="1"/>
</dbReference>
<dbReference type="GO" id="GO:0004177">
    <property type="term" value="F:aminopeptidase activity"/>
    <property type="evidence" value="ECO:0007669"/>
    <property type="project" value="UniProtKB-KW"/>
</dbReference>
<dbReference type="Gene3D" id="1.10.390.10">
    <property type="entry name" value="Neutral Protease Domain 2"/>
    <property type="match status" value="1"/>
</dbReference>
<dbReference type="InterPro" id="IPR027268">
    <property type="entry name" value="Peptidase_M4/M1_CTD_sf"/>
</dbReference>
<keyword evidence="3" id="KW-1185">Reference proteome</keyword>
<organism evidence="2 3">
    <name type="scientific">Pedobacter yonginense</name>
    <dbReference type="NCBI Taxonomy" id="651869"/>
    <lineage>
        <taxon>Bacteria</taxon>
        <taxon>Pseudomonadati</taxon>
        <taxon>Bacteroidota</taxon>
        <taxon>Sphingobacteriia</taxon>
        <taxon>Sphingobacteriales</taxon>
        <taxon>Sphingobacteriaceae</taxon>
        <taxon>Pedobacter</taxon>
    </lineage>
</organism>
<dbReference type="GO" id="GO:0008237">
    <property type="term" value="F:metallopeptidase activity"/>
    <property type="evidence" value="ECO:0007669"/>
    <property type="project" value="InterPro"/>
</dbReference>
<dbReference type="OrthoDB" id="9814383at2"/>
<dbReference type="AlphaFoldDB" id="A0A317EN22"/>
<keyword evidence="2" id="KW-0378">Hydrolase</keyword>
<dbReference type="Pfam" id="PF01433">
    <property type="entry name" value="Peptidase_M1"/>
    <property type="match status" value="1"/>
</dbReference>
<dbReference type="RefSeq" id="WP_109925275.1">
    <property type="nucleotide sequence ID" value="NZ_QGNZ01000002.1"/>
</dbReference>
<reference evidence="2 3" key="1">
    <citation type="submission" date="2018-05" db="EMBL/GenBank/DDBJ databases">
        <title>Pedobacter paludis sp. nov., isolated from wetland soil.</title>
        <authorList>
            <person name="Zhang Y."/>
            <person name="Wang G."/>
        </authorList>
    </citation>
    <scope>NUCLEOTIDE SEQUENCE [LARGE SCALE GENOMIC DNA]</scope>
    <source>
        <strain evidence="2 3">KCTC22721</strain>
    </source>
</reference>
<name>A0A317EN22_9SPHI</name>
<dbReference type="InterPro" id="IPR014782">
    <property type="entry name" value="Peptidase_M1_dom"/>
</dbReference>
<dbReference type="SUPFAM" id="SSF55486">
    <property type="entry name" value="Metalloproteases ('zincins'), catalytic domain"/>
    <property type="match status" value="1"/>
</dbReference>
<sequence>MKKIFSIALISYFGLQVVSAQELYMPRNIKAAYEKGTRAMDGKPGPNYWQNHGRYNMDIKVDAETKVVSGQEEILYSNNSPDTLRNLAIRFVNNLHKPTAPRGGSVSPDFLTSGLNISSFSVDGETYKVDSKNWGTVGSVRLKKPLAPKSKISVKIEWDYPLSKESGREGQIDPNSFFVAYSYPRISVYDDYNGWDRIPHTDRAEFYNDFNDYVFSVKAPKNYVVYATGDFLNPDEVLQPEIAARLKKSYNSDEVIHIANEQELKDGKVTAQKEWNTWKFAVDHVTDVCFAMSNHYVWDGGSVIVDAKANRRASAQAAYNPTTGKDFINSVKNNIYALAWFSNNWPGVPYPFSKSIAFQGFADMEYPMMVNDSNFGDPVFAQLVQDHEVAHTYFPFYMGINETRYAYMDEGWATTFEYLIGIAEHGKDAADKFYKNFRVNQYINDKSAEEDQPVISMSDQVSGAGYGNNSYGKASLSYLALKDMLGDELFKKALHNYMSNWNGKHPIPWDYFNSMSAGSGKNLNWFFKNWFFTNNYIDLAIDQATVSKGKYVLKIKNTGGFAIPFNVLITYEDGKTDLIHKSPEVWQGTEKEITLTVNTTKKVKSAVLDGGIFMDATPKDNVWAAK</sequence>
<keyword evidence="2" id="KW-0645">Protease</keyword>
<evidence type="ECO:0000313" key="2">
    <source>
        <dbReference type="EMBL" id="PWS27567.1"/>
    </source>
</evidence>
<dbReference type="Proteomes" id="UP000245379">
    <property type="component" value="Unassembled WGS sequence"/>
</dbReference>
<accession>A0A317EN22</accession>
<dbReference type="GO" id="GO:0008270">
    <property type="term" value="F:zinc ion binding"/>
    <property type="evidence" value="ECO:0007669"/>
    <property type="project" value="InterPro"/>
</dbReference>
<proteinExistence type="predicted"/>
<evidence type="ECO:0000259" key="1">
    <source>
        <dbReference type="Pfam" id="PF01433"/>
    </source>
</evidence>
<evidence type="ECO:0000313" key="3">
    <source>
        <dbReference type="Proteomes" id="UP000245379"/>
    </source>
</evidence>
<dbReference type="EMBL" id="QGNZ01000002">
    <property type="protein sequence ID" value="PWS27567.1"/>
    <property type="molecule type" value="Genomic_DNA"/>
</dbReference>
<feature type="domain" description="Peptidase M1 membrane alanine aminopeptidase" evidence="1">
    <location>
        <begin position="384"/>
        <end position="530"/>
    </location>
</feature>
<keyword evidence="2" id="KW-0031">Aminopeptidase</keyword>